<dbReference type="NCBIfam" id="TIGR03223">
    <property type="entry name" value="Phn_opern_protn"/>
    <property type="match status" value="1"/>
</dbReference>
<organism evidence="1 2">
    <name type="scientific">Pseudorhizobium tarimense</name>
    <dbReference type="NCBI Taxonomy" id="1079109"/>
    <lineage>
        <taxon>Bacteria</taxon>
        <taxon>Pseudomonadati</taxon>
        <taxon>Pseudomonadota</taxon>
        <taxon>Alphaproteobacteria</taxon>
        <taxon>Hyphomicrobiales</taxon>
        <taxon>Rhizobiaceae</taxon>
        <taxon>Rhizobium/Agrobacterium group</taxon>
        <taxon>Pseudorhizobium</taxon>
    </lineage>
</organism>
<proteinExistence type="predicted"/>
<dbReference type="InterPro" id="IPR009389">
    <property type="entry name" value="DUF1045"/>
</dbReference>
<protein>
    <submittedName>
        <fullName evidence="1">Phosphonate metabolism protein</fullName>
    </submittedName>
</protein>
<reference evidence="1 2" key="1">
    <citation type="submission" date="2024-06" db="EMBL/GenBank/DDBJ databases">
        <title>Genomic Encyclopedia of Type Strains, Phase IV (KMG-IV): sequencing the most valuable type-strain genomes for metagenomic binning, comparative biology and taxonomic classification.</title>
        <authorList>
            <person name="Goeker M."/>
        </authorList>
    </citation>
    <scope>NUCLEOTIDE SEQUENCE [LARGE SCALE GENOMIC DNA]</scope>
    <source>
        <strain evidence="1 2">DSM 105042</strain>
    </source>
</reference>
<comment type="caution">
    <text evidence="1">The sequence shown here is derived from an EMBL/GenBank/DDBJ whole genome shotgun (WGS) entry which is preliminary data.</text>
</comment>
<name>A0ABV2H2H3_9HYPH</name>
<dbReference type="EMBL" id="JBEPLJ010000002">
    <property type="protein sequence ID" value="MET3584527.1"/>
    <property type="molecule type" value="Genomic_DNA"/>
</dbReference>
<evidence type="ECO:0000313" key="2">
    <source>
        <dbReference type="Proteomes" id="UP001549031"/>
    </source>
</evidence>
<dbReference type="Proteomes" id="UP001549031">
    <property type="component" value="Unassembled WGS sequence"/>
</dbReference>
<accession>A0ABV2H2H3</accession>
<evidence type="ECO:0000313" key="1">
    <source>
        <dbReference type="EMBL" id="MET3584527.1"/>
    </source>
</evidence>
<sequence length="237" mass="26912">MRYAIYFAPAPDTGLTRAANHWLGRDAFTGEILDAPSQLSLPQEQWRELVAEPQRYGFHATLKAPFNLREGRTEVELIDAFEAFAASTEPFEIPQAIIGQLGPFFALVPHSPHPPLQEFAAKVVEAFEPFRAPLSDADIARRKPERLSEAQRTNLHTWGYPYVMDEFRFHMTLTGPVEAEFAPRVHDELSPRFSAHDGAPLPIDGLALFIERNRGEPFTIHRWQPLGVPQHQRKMLP</sequence>
<dbReference type="RefSeq" id="WP_247242592.1">
    <property type="nucleotide sequence ID" value="NZ_JALJRA010000002.1"/>
</dbReference>
<dbReference type="PIRSF" id="PIRSF033328">
    <property type="entry name" value="Phest_Mll4975"/>
    <property type="match status" value="1"/>
</dbReference>
<dbReference type="Gene3D" id="3.90.1140.10">
    <property type="entry name" value="Cyclic phosphodiesterase"/>
    <property type="match status" value="1"/>
</dbReference>
<dbReference type="Pfam" id="PF06299">
    <property type="entry name" value="DUF1045"/>
    <property type="match status" value="1"/>
</dbReference>
<gene>
    <name evidence="1" type="ORF">ABID21_000622</name>
</gene>
<keyword evidence="2" id="KW-1185">Reference proteome</keyword>